<protein>
    <submittedName>
        <fullName evidence="6">Transcriptional regulator</fullName>
    </submittedName>
</protein>
<dbReference type="Gene3D" id="3.40.190.290">
    <property type="match status" value="1"/>
</dbReference>
<dbReference type="PANTHER" id="PTHR30126:SF100">
    <property type="entry name" value="LYSR-FAMILY TRANSCRIPTIONAL REGULATOR"/>
    <property type="match status" value="1"/>
</dbReference>
<comment type="caution">
    <text evidence="6">The sequence shown here is derived from an EMBL/GenBank/DDBJ whole genome shotgun (WGS) entry which is preliminary data.</text>
</comment>
<dbReference type="PROSITE" id="PS50931">
    <property type="entry name" value="HTH_LYSR"/>
    <property type="match status" value="1"/>
</dbReference>
<evidence type="ECO:0000256" key="2">
    <source>
        <dbReference type="ARBA" id="ARBA00023015"/>
    </source>
</evidence>
<keyword evidence="7" id="KW-1185">Reference proteome</keyword>
<dbReference type="InterPro" id="IPR036388">
    <property type="entry name" value="WH-like_DNA-bd_sf"/>
</dbReference>
<dbReference type="InterPro" id="IPR036390">
    <property type="entry name" value="WH_DNA-bd_sf"/>
</dbReference>
<keyword evidence="4" id="KW-0804">Transcription</keyword>
<dbReference type="SUPFAM" id="SSF53850">
    <property type="entry name" value="Periplasmic binding protein-like II"/>
    <property type="match status" value="1"/>
</dbReference>
<comment type="similarity">
    <text evidence="1">Belongs to the LysR transcriptional regulatory family.</text>
</comment>
<sequence>MEIRQFQSFKTVVDMNSFTKAAQALQYSQATITSHIQQLEDEIGMPLFDRLGKKIQLTAVGHKMYQYVVELLTSYSKIKHLSSDDLALKGELRIGASETMTVYKLASVLSMYKRKYPDVTVSLINDNCLPLRERLHSGELDIAITLEPKVNDQQLTVEVCSEEPLVFVEGFNHSKRTLVETNGECIIFSEKNCSLRRFFEELLIEKGMNTSNHLEFTSMEAMKQCVASGLGISLMPYISVEALLQEQKMKVIEFSDRDLMFYAQISYHKNKWLSKAHKKFIEMVLSNETLTQ</sequence>
<dbReference type="PANTHER" id="PTHR30126">
    <property type="entry name" value="HTH-TYPE TRANSCRIPTIONAL REGULATOR"/>
    <property type="match status" value="1"/>
</dbReference>
<gene>
    <name evidence="6" type="ORF">AN963_09185</name>
</gene>
<evidence type="ECO:0000256" key="3">
    <source>
        <dbReference type="ARBA" id="ARBA00023125"/>
    </source>
</evidence>
<name>A0ABR5NE96_BRECH</name>
<accession>A0ABR5NE96</accession>
<reference evidence="6 7" key="1">
    <citation type="submission" date="2015-09" db="EMBL/GenBank/DDBJ databases">
        <title>Genome sequencing project for genomic taxonomy and phylogenomics of Bacillus-like bacteria.</title>
        <authorList>
            <person name="Liu B."/>
            <person name="Wang J."/>
            <person name="Zhu Y."/>
            <person name="Liu G."/>
            <person name="Chen Q."/>
            <person name="Chen Z."/>
            <person name="Lan J."/>
            <person name="Che J."/>
            <person name="Ge C."/>
            <person name="Shi H."/>
            <person name="Pan Z."/>
            <person name="Liu X."/>
        </authorList>
    </citation>
    <scope>NUCLEOTIDE SEQUENCE [LARGE SCALE GENOMIC DNA]</scope>
    <source>
        <strain evidence="6 7">DSM 8552</strain>
    </source>
</reference>
<dbReference type="Gene3D" id="1.10.10.10">
    <property type="entry name" value="Winged helix-like DNA-binding domain superfamily/Winged helix DNA-binding domain"/>
    <property type="match status" value="1"/>
</dbReference>
<evidence type="ECO:0000313" key="6">
    <source>
        <dbReference type="EMBL" id="KQL49854.1"/>
    </source>
</evidence>
<dbReference type="InterPro" id="IPR000847">
    <property type="entry name" value="LysR_HTH_N"/>
</dbReference>
<dbReference type="SUPFAM" id="SSF46785">
    <property type="entry name" value="Winged helix' DNA-binding domain"/>
    <property type="match status" value="1"/>
</dbReference>
<evidence type="ECO:0000259" key="5">
    <source>
        <dbReference type="PROSITE" id="PS50931"/>
    </source>
</evidence>
<evidence type="ECO:0000256" key="1">
    <source>
        <dbReference type="ARBA" id="ARBA00009437"/>
    </source>
</evidence>
<dbReference type="PRINTS" id="PR00039">
    <property type="entry name" value="HTHLYSR"/>
</dbReference>
<dbReference type="EMBL" id="LJJB01000007">
    <property type="protein sequence ID" value="KQL49854.1"/>
    <property type="molecule type" value="Genomic_DNA"/>
</dbReference>
<evidence type="ECO:0000313" key="7">
    <source>
        <dbReference type="Proteomes" id="UP000051063"/>
    </source>
</evidence>
<keyword evidence="2" id="KW-0805">Transcription regulation</keyword>
<dbReference type="InterPro" id="IPR005119">
    <property type="entry name" value="LysR_subst-bd"/>
</dbReference>
<dbReference type="Pfam" id="PF03466">
    <property type="entry name" value="LysR_substrate"/>
    <property type="match status" value="1"/>
</dbReference>
<dbReference type="Proteomes" id="UP000051063">
    <property type="component" value="Unassembled WGS sequence"/>
</dbReference>
<feature type="domain" description="HTH lysR-type" evidence="5">
    <location>
        <begin position="1"/>
        <end position="58"/>
    </location>
</feature>
<dbReference type="Pfam" id="PF00126">
    <property type="entry name" value="HTH_1"/>
    <property type="match status" value="1"/>
</dbReference>
<proteinExistence type="inferred from homology"/>
<keyword evidence="3" id="KW-0238">DNA-binding</keyword>
<dbReference type="CDD" id="cd05466">
    <property type="entry name" value="PBP2_LTTR_substrate"/>
    <property type="match status" value="1"/>
</dbReference>
<evidence type="ECO:0000256" key="4">
    <source>
        <dbReference type="ARBA" id="ARBA00023163"/>
    </source>
</evidence>
<organism evidence="6 7">
    <name type="scientific">Brevibacillus choshinensis</name>
    <dbReference type="NCBI Taxonomy" id="54911"/>
    <lineage>
        <taxon>Bacteria</taxon>
        <taxon>Bacillati</taxon>
        <taxon>Bacillota</taxon>
        <taxon>Bacilli</taxon>
        <taxon>Bacillales</taxon>
        <taxon>Paenibacillaceae</taxon>
        <taxon>Brevibacillus</taxon>
    </lineage>
</organism>